<keyword evidence="1" id="KW-1133">Transmembrane helix</keyword>
<evidence type="ECO:0000313" key="2">
    <source>
        <dbReference type="EMBL" id="MQN77893.1"/>
    </source>
</evidence>
<dbReference type="Proteomes" id="UP000423156">
    <property type="component" value="Unassembled WGS sequence"/>
</dbReference>
<dbReference type="AlphaFoldDB" id="A0AA90ZRU7"/>
<evidence type="ECO:0000256" key="1">
    <source>
        <dbReference type="SAM" id="Phobius"/>
    </source>
</evidence>
<keyword evidence="1" id="KW-0812">Transmembrane</keyword>
<proteinExistence type="predicted"/>
<evidence type="ECO:0000313" key="3">
    <source>
        <dbReference type="Proteomes" id="UP000423156"/>
    </source>
</evidence>
<organism evidence="2 3">
    <name type="scientific">Segatella copri</name>
    <dbReference type="NCBI Taxonomy" id="165179"/>
    <lineage>
        <taxon>Bacteria</taxon>
        <taxon>Pseudomonadati</taxon>
        <taxon>Bacteroidota</taxon>
        <taxon>Bacteroidia</taxon>
        <taxon>Bacteroidales</taxon>
        <taxon>Prevotellaceae</taxon>
        <taxon>Segatella</taxon>
    </lineage>
</organism>
<reference evidence="3" key="1">
    <citation type="submission" date="2019-09" db="EMBL/GenBank/DDBJ databases">
        <title>Distinct polysaccharide growth profiles of human intestinal Prevotella copri isolates.</title>
        <authorList>
            <person name="Fehlner-Peach H."/>
            <person name="Magnabosco C."/>
            <person name="Raghavan V."/>
            <person name="Scher J.U."/>
            <person name="Tett A."/>
            <person name="Cox L.M."/>
            <person name="Gottsegen C."/>
            <person name="Watters A."/>
            <person name="Wiltshire- Gordon J.D."/>
            <person name="Segata N."/>
            <person name="Bonneau R."/>
            <person name="Littman D.R."/>
        </authorList>
    </citation>
    <scope>NUCLEOTIDE SEQUENCE [LARGE SCALE GENOMIC DNA]</scope>
    <source>
        <strain evidence="3">BU41712</strain>
    </source>
</reference>
<dbReference type="EMBL" id="VZBZ01000111">
    <property type="protein sequence ID" value="MQN77893.1"/>
    <property type="molecule type" value="Genomic_DNA"/>
</dbReference>
<accession>A0AA90ZRU7</accession>
<name>A0AA90ZRU7_9BACT</name>
<dbReference type="RefSeq" id="WP_153092935.1">
    <property type="nucleotide sequence ID" value="NZ_VZBX01000131.1"/>
</dbReference>
<sequence length="145" mass="16822">MGYILGVIVFLSLLALIIWSILQISKEENAKRDKELVDRIRKSALERKPSICIEVDGCKIMLKEDSIKRKCYKTKEGGMPIRGQYEPAAHFLKRVDEYRKMKAEQKRHYDEELARKKQSILGRCANAPLSKSEYEADEILKNYNG</sequence>
<gene>
    <name evidence="2" type="ORF">F7D71_08495</name>
</gene>
<comment type="caution">
    <text evidence="2">The sequence shown here is derived from an EMBL/GenBank/DDBJ whole genome shotgun (WGS) entry which is preliminary data.</text>
</comment>
<feature type="transmembrane region" description="Helical" evidence="1">
    <location>
        <begin position="6"/>
        <end position="24"/>
    </location>
</feature>
<protein>
    <submittedName>
        <fullName evidence="2">Uncharacterized protein</fullName>
    </submittedName>
</protein>
<keyword evidence="1" id="KW-0472">Membrane</keyword>